<dbReference type="InterPro" id="IPR001604">
    <property type="entry name" value="Endo_G_ENPP1-like_dom"/>
</dbReference>
<dbReference type="SMART" id="SM00201">
    <property type="entry name" value="SO"/>
    <property type="match status" value="1"/>
</dbReference>
<sequence length="742" mass="81808">MCMRVFVNCLGVLERENVCVILLNPLPQQPASADCRACFQTSVSGPDRVWRQSCSRSRCGEQRLSYGLCSCSDDCLQKGDCCVNYKSQCQDGGKTWLDQECEEIGQPQCPAGFSKPPVILISMDGFRAGYLKAYGSMLPVLSKLRRCGTSTSHMRPVYPSKTFPNHYSIVTGLYPESHGIVDNKMYDVGRNALFSLRVPEKNNPEWYQGEPVKTGGAGDSIHSLPANLTSLLLPSTDVGSRSLPGGVVGWCRSVQVKDALKNVDQVIGSLMEGLKQRGLHRCVNLVLLSDHGMEEASCSRAAYISNYQSNVDDFIIIQGPAPRIRPKRLPEDFFTFDYKGLVKNLSCRADDQPMRPYMKEDLPKRLHFANNVRIEAAHLYMRAGWQAALKPDGVKYCKGGFHGSDNIFDNMQAVFIGYGPHLKHRTTVPPFENIEVYNLLCDLLGIPPSPNNGTHGSLNHLLKRPVHRPVHPAQLSHDAPCGALSALPMGGLGCNCSSVSPTEVETLNGKTHPKLRHLPYGTPRVLQENAHFCLLYQADYVNGFSRDVLMPLWVSYTLPPPVSRCLPPERISYALSAPMAPHRRQGIDSHSRKAGFKLLSPVGLQPDSLLSSNMAPMFPAFKEVWTYIHTVLVQNYSRELNGVNIVSGPIFDKNYDGRFDTPKITAASEAPIPTHFFVILTSCADGGLRPELCAGPLQVRSFVLPHRPDHTETCAVSPANASHRPSPLAVFPSPPALESLLH</sequence>
<dbReference type="GO" id="GO:0004528">
    <property type="term" value="F:phosphodiesterase I activity"/>
    <property type="evidence" value="ECO:0007669"/>
    <property type="project" value="TreeGrafter"/>
</dbReference>
<dbReference type="GO" id="GO:0009143">
    <property type="term" value="P:nucleoside triphosphate catabolic process"/>
    <property type="evidence" value="ECO:0007669"/>
    <property type="project" value="TreeGrafter"/>
</dbReference>
<keyword evidence="2" id="KW-0964">Secreted</keyword>
<dbReference type="PANTHER" id="PTHR10151:SF77">
    <property type="entry name" value="ECTONUCLEOTIDE PYROPHOSPHATASE_PHOSPHODIESTERASE FAMILY MEMBER 1"/>
    <property type="match status" value="1"/>
</dbReference>
<dbReference type="Pfam" id="PF01663">
    <property type="entry name" value="Phosphodiest"/>
    <property type="match status" value="2"/>
</dbReference>
<dbReference type="GO" id="GO:0003676">
    <property type="term" value="F:nucleic acid binding"/>
    <property type="evidence" value="ECO:0007669"/>
    <property type="project" value="InterPro"/>
</dbReference>
<dbReference type="GO" id="GO:0004551">
    <property type="term" value="F:dinucleotide phosphatase activity"/>
    <property type="evidence" value="ECO:0007669"/>
    <property type="project" value="TreeGrafter"/>
</dbReference>
<evidence type="ECO:0000256" key="6">
    <source>
        <dbReference type="ARBA" id="ARBA00023180"/>
    </source>
</evidence>
<keyword evidence="6" id="KW-0325">Glycoprotein</keyword>
<dbReference type="SMART" id="SM00892">
    <property type="entry name" value="Endonuclease_NS"/>
    <property type="match status" value="1"/>
</dbReference>
<evidence type="ECO:0000256" key="5">
    <source>
        <dbReference type="ARBA" id="ARBA00023157"/>
    </source>
</evidence>
<keyword evidence="9" id="KW-1185">Reference proteome</keyword>
<evidence type="ECO:0000256" key="2">
    <source>
        <dbReference type="ARBA" id="ARBA00022525"/>
    </source>
</evidence>
<proteinExistence type="predicted"/>
<keyword evidence="3" id="KW-0479">Metal-binding</keyword>
<evidence type="ECO:0000259" key="7">
    <source>
        <dbReference type="PROSITE" id="PS50958"/>
    </source>
</evidence>
<dbReference type="Proteomes" id="UP000694546">
    <property type="component" value="Chromosome 21"/>
</dbReference>
<accession>A0A8C5FTX0</accession>
<dbReference type="InterPro" id="IPR020821">
    <property type="entry name" value="ENPP1-3/EXOG-like_nuc-like"/>
</dbReference>
<dbReference type="SUPFAM" id="SSF54060">
    <property type="entry name" value="His-Me finger endonucleases"/>
    <property type="match status" value="1"/>
</dbReference>
<organism evidence="8 9">
    <name type="scientific">Gadus morhua</name>
    <name type="common">Atlantic cod</name>
    <dbReference type="NCBI Taxonomy" id="8049"/>
    <lineage>
        <taxon>Eukaryota</taxon>
        <taxon>Metazoa</taxon>
        <taxon>Chordata</taxon>
        <taxon>Craniata</taxon>
        <taxon>Vertebrata</taxon>
        <taxon>Euteleostomi</taxon>
        <taxon>Actinopterygii</taxon>
        <taxon>Neopterygii</taxon>
        <taxon>Teleostei</taxon>
        <taxon>Neoteleostei</taxon>
        <taxon>Acanthomorphata</taxon>
        <taxon>Zeiogadaria</taxon>
        <taxon>Gadariae</taxon>
        <taxon>Gadiformes</taxon>
        <taxon>Gadoidei</taxon>
        <taxon>Gadidae</taxon>
        <taxon>Gadus</taxon>
    </lineage>
</organism>
<dbReference type="InterPro" id="IPR036024">
    <property type="entry name" value="Somatomedin_B-like_dom_sf"/>
</dbReference>
<dbReference type="Gene3D" id="3.40.570.10">
    <property type="entry name" value="Extracellular Endonuclease, subunit A"/>
    <property type="match status" value="1"/>
</dbReference>
<evidence type="ECO:0000313" key="8">
    <source>
        <dbReference type="Ensembl" id="ENSGMOP00000060908.1"/>
    </source>
</evidence>
<dbReference type="PROSITE" id="PS50958">
    <property type="entry name" value="SMB_2"/>
    <property type="match status" value="1"/>
</dbReference>
<dbReference type="GeneTree" id="ENSGT00940000156034"/>
<dbReference type="Gene3D" id="3.40.720.10">
    <property type="entry name" value="Alkaline Phosphatase, subunit A"/>
    <property type="match status" value="2"/>
</dbReference>
<name>A0A8C5FTX0_GADMO</name>
<dbReference type="SUPFAM" id="SSF53649">
    <property type="entry name" value="Alkaline phosphatase-like"/>
    <property type="match status" value="1"/>
</dbReference>
<dbReference type="InterPro" id="IPR044925">
    <property type="entry name" value="His-Me_finger_sf"/>
</dbReference>
<evidence type="ECO:0000256" key="4">
    <source>
        <dbReference type="ARBA" id="ARBA00022801"/>
    </source>
</evidence>
<dbReference type="InterPro" id="IPR044929">
    <property type="entry name" value="DNA/RNA_non-sp_Endonuclease_sf"/>
</dbReference>
<comment type="subcellular location">
    <subcellularLocation>
        <location evidence="1">Secreted</location>
    </subcellularLocation>
</comment>
<dbReference type="GO" id="GO:0030505">
    <property type="term" value="P:inorganic diphosphate transport"/>
    <property type="evidence" value="ECO:0007669"/>
    <property type="project" value="TreeGrafter"/>
</dbReference>
<keyword evidence="5" id="KW-1015">Disulfide bond</keyword>
<dbReference type="SMART" id="SM00477">
    <property type="entry name" value="NUC"/>
    <property type="match status" value="1"/>
</dbReference>
<reference evidence="8" key="1">
    <citation type="submission" date="2025-08" db="UniProtKB">
        <authorList>
            <consortium name="Ensembl"/>
        </authorList>
    </citation>
    <scope>IDENTIFICATION</scope>
</reference>
<dbReference type="SUPFAM" id="SSF90188">
    <property type="entry name" value="Somatomedin B domain"/>
    <property type="match status" value="1"/>
</dbReference>
<dbReference type="PROSITE" id="PS00524">
    <property type="entry name" value="SMB_1"/>
    <property type="match status" value="1"/>
</dbReference>
<dbReference type="AlphaFoldDB" id="A0A8C5FTX0"/>
<evidence type="ECO:0000256" key="3">
    <source>
        <dbReference type="ARBA" id="ARBA00022723"/>
    </source>
</evidence>
<keyword evidence="4" id="KW-0378">Hydrolase</keyword>
<protein>
    <submittedName>
        <fullName evidence="8">Ectonucleotide pyrophosphatase/phosphodiesterase 1</fullName>
    </submittedName>
</protein>
<dbReference type="Ensembl" id="ENSGMOT00000030367.1">
    <property type="protein sequence ID" value="ENSGMOP00000060908.1"/>
    <property type="gene ID" value="ENSGMOG00000001698.2"/>
</dbReference>
<feature type="domain" description="SMB" evidence="7">
    <location>
        <begin position="50"/>
        <end position="95"/>
    </location>
</feature>
<evidence type="ECO:0000256" key="1">
    <source>
        <dbReference type="ARBA" id="ARBA00004613"/>
    </source>
</evidence>
<dbReference type="InterPro" id="IPR001212">
    <property type="entry name" value="Somatomedin_B_dom"/>
</dbReference>
<dbReference type="GO" id="GO:0009986">
    <property type="term" value="C:cell surface"/>
    <property type="evidence" value="ECO:0007669"/>
    <property type="project" value="TreeGrafter"/>
</dbReference>
<dbReference type="InterPro" id="IPR002591">
    <property type="entry name" value="Phosphodiest/P_Trfase"/>
</dbReference>
<evidence type="ECO:0000313" key="9">
    <source>
        <dbReference type="Proteomes" id="UP000694546"/>
    </source>
</evidence>
<dbReference type="PANTHER" id="PTHR10151">
    <property type="entry name" value="ECTONUCLEOTIDE PYROPHOSPHATASE/PHOSPHODIESTERASE"/>
    <property type="match status" value="1"/>
</dbReference>
<dbReference type="InterPro" id="IPR017850">
    <property type="entry name" value="Alkaline_phosphatase_core_sf"/>
</dbReference>
<dbReference type="Pfam" id="PF01033">
    <property type="entry name" value="Somatomedin_B"/>
    <property type="match status" value="1"/>
</dbReference>
<reference evidence="8" key="2">
    <citation type="submission" date="2025-09" db="UniProtKB">
        <authorList>
            <consortium name="Ensembl"/>
        </authorList>
    </citation>
    <scope>IDENTIFICATION</scope>
</reference>
<dbReference type="Gene3D" id="4.10.410.20">
    <property type="match status" value="1"/>
</dbReference>
<dbReference type="GO" id="GO:0046872">
    <property type="term" value="F:metal ion binding"/>
    <property type="evidence" value="ECO:0007669"/>
    <property type="project" value="UniProtKB-KW"/>
</dbReference>
<dbReference type="GO" id="GO:0030500">
    <property type="term" value="P:regulation of bone mineralization"/>
    <property type="evidence" value="ECO:0007669"/>
    <property type="project" value="TreeGrafter"/>
</dbReference>
<dbReference type="GO" id="GO:0005576">
    <property type="term" value="C:extracellular region"/>
    <property type="evidence" value="ECO:0007669"/>
    <property type="project" value="UniProtKB-SubCell"/>
</dbReference>
<dbReference type="GO" id="GO:0045599">
    <property type="term" value="P:negative regulation of fat cell differentiation"/>
    <property type="evidence" value="ECO:0007669"/>
    <property type="project" value="TreeGrafter"/>
</dbReference>
<dbReference type="GO" id="GO:0046034">
    <property type="term" value="P:ATP metabolic process"/>
    <property type="evidence" value="ECO:0007669"/>
    <property type="project" value="TreeGrafter"/>
</dbReference>
<dbReference type="CDD" id="cd16018">
    <property type="entry name" value="Enpp"/>
    <property type="match status" value="1"/>
</dbReference>